<name>A0ABQ6MJY5_9STRA</name>
<dbReference type="InterPro" id="IPR023393">
    <property type="entry name" value="START-like_dom_sf"/>
</dbReference>
<gene>
    <name evidence="3" type="ORF">TeGR_g4503</name>
</gene>
<feature type="transmembrane region" description="Helical" evidence="2">
    <location>
        <begin position="1753"/>
        <end position="1779"/>
    </location>
</feature>
<feature type="compositionally biased region" description="Basic residues" evidence="1">
    <location>
        <begin position="37"/>
        <end position="61"/>
    </location>
</feature>
<feature type="transmembrane region" description="Helical" evidence="2">
    <location>
        <begin position="1809"/>
        <end position="1828"/>
    </location>
</feature>
<feature type="transmembrane region" description="Helical" evidence="2">
    <location>
        <begin position="1848"/>
        <end position="1871"/>
    </location>
</feature>
<feature type="region of interest" description="Disordered" evidence="1">
    <location>
        <begin position="174"/>
        <end position="205"/>
    </location>
</feature>
<feature type="compositionally biased region" description="Polar residues" evidence="1">
    <location>
        <begin position="665"/>
        <end position="675"/>
    </location>
</feature>
<accession>A0ABQ6MJY5</accession>
<dbReference type="EMBL" id="BRYB01001504">
    <property type="protein sequence ID" value="GMI27255.1"/>
    <property type="molecule type" value="Genomic_DNA"/>
</dbReference>
<feature type="region of interest" description="Disordered" evidence="1">
    <location>
        <begin position="1"/>
        <end position="98"/>
    </location>
</feature>
<keyword evidence="4" id="KW-1185">Reference proteome</keyword>
<dbReference type="SUPFAM" id="SSF55961">
    <property type="entry name" value="Bet v1-like"/>
    <property type="match status" value="2"/>
</dbReference>
<reference evidence="3 4" key="1">
    <citation type="journal article" date="2023" name="Commun. Biol.">
        <title>Genome analysis of Parmales, the sister group of diatoms, reveals the evolutionary specialization of diatoms from phago-mixotrophs to photoautotrophs.</title>
        <authorList>
            <person name="Ban H."/>
            <person name="Sato S."/>
            <person name="Yoshikawa S."/>
            <person name="Yamada K."/>
            <person name="Nakamura Y."/>
            <person name="Ichinomiya M."/>
            <person name="Sato N."/>
            <person name="Blanc-Mathieu R."/>
            <person name="Endo H."/>
            <person name="Kuwata A."/>
            <person name="Ogata H."/>
        </authorList>
    </citation>
    <scope>NUCLEOTIDE SEQUENCE [LARGE SCALE GENOMIC DNA]</scope>
</reference>
<evidence type="ECO:0000313" key="3">
    <source>
        <dbReference type="EMBL" id="GMI27255.1"/>
    </source>
</evidence>
<feature type="transmembrane region" description="Helical" evidence="2">
    <location>
        <begin position="1883"/>
        <end position="1902"/>
    </location>
</feature>
<feature type="transmembrane region" description="Helical" evidence="2">
    <location>
        <begin position="1607"/>
        <end position="1627"/>
    </location>
</feature>
<feature type="transmembrane region" description="Helical" evidence="2">
    <location>
        <begin position="1785"/>
        <end position="1802"/>
    </location>
</feature>
<feature type="region of interest" description="Disordered" evidence="1">
    <location>
        <begin position="226"/>
        <end position="249"/>
    </location>
</feature>
<sequence length="2024" mass="225793">MHSDPPPSSASSSPPPASPPPASPPPASSSASPTGKPKAKAKSALRSKKDKSKGSPKKGSPKKVNVEEPKPEPTSPEPKRPEAEGPPPLEVKTTRILHASPSQSTELLLKSLAALLPDVGLGRAANVQTGGGCYRSTFKRRRENGGAVKVRMRMKQTSGPRGVLVKFGPQFVGDDDSSLAEEGTVRVERASSPSSEARDSKPSVETITVEGITGTLMLTPAPHDCATAKAATGDSPNRPSLSSSMSASSSIRHDVLNREAESLSIAELQSLLHDVSSLLFSLEAHHSKPDVIDARMIASFKTALKRPPRLTGAEDEMISGSINTPPKASKRWVRITSPLDAQFFQSIPPPPKKKKVKPHIPVPEDNLGKAGKPVVRALMDNVHGALATLRLPTLSNKPPKADAPPTVSAYQSRDLTGELFIPFSKATATFDCAAVDVAAYLWCAGSHERVEKHRARNGDAFYGEVEVDGSRSKVVMAVRRFPGGIEDRLFLSWWCWRRDQEGDLILAIDDLSKWKSKSAVKNRNDKMRSGKIKNVKGKKVAAQMLTESIHTQVQRRVVTDPAAVKAVRASVRGYWRIKEVAQNVCTVMFVLQANFSGKVPGMLASIVARELIGGEFVASKARFERSGTKVDRELRDVAPQPPLEKNLDSGQKAIVRKCMAMDASVTPSSSPNSAEQMAMDASVTPSSSPNSAEQTASGWTALNPAFPFIKSYMKVSNEDSRQVVYVKSECVIDGAPQAVAQSYYEYCSRVRMKKSQEMGDPARIRVEAVADHDSVYATIKKLKWPLSDREVVFRQIICTTDFSSREFLVASESKPEDYVVDYGESVKQYYKKKSFLRVNNTMGLFKVSPYEGDREMCACSLVVNWEPGGIFNRIAPLKGETLGDRTMAALNFFVNIKSDSIVAKNLELVQKEHERNEEIDETRVKKKMEIIMNSPQTYTDKETSMMDGLATKFIDMKGFEPLEGEPVSNLEMGMIYDSSLKVATMKCSTVVNGKFEEVAAFETIKGTRKSRKKEWDRWSLRQKKVVRMDVREDGEHSCVYHYGSLYHTFAKSNVCVFLQRIVWRKEGGIIQVGSETCEDPRFPHLPKHVLTQLRTFFTFEAMEPTFGIDSTRMTYWAEIDTSAFTTFVPAPMMAVRLACKGVLYRQRKIVNRFERVNDIQKARMNSVAAWLSTSEEQELSADERRDVARGVDLYSRMTMAEDAEAVKLPSSLLTAKRAHLGVNEARTVVATSSVAVWATPKEAMALIWAWMPQFHPRITDEREDVSQHCKHVWWTLRLDPPLNDRVAVFKATFGKQTDGSYVCALENDPACRPSAGVVGGSGGRPSLVFQPAVMQKMASRKNARSSRIALRAAFRVGRSKEDPRKTRIEFIVEAPVARGFEAHIAQVFVPRFLVIPSVYETFFQDLRKQEDWTEDDGAALGDMFVRKNIIHHEEKSMHSRRRLKLISALAFVFGAPERDLDRVEHIFGHNEGLKAFSKEHPWFPVMIARVVLHRLRKGSDTDSKLCNLSEQEGKLIGKSLASALATNLTSESGVDEWIMRYAALRELDASVVWFRPMMNAIAKRLLGEVSWGVSGRAYVGAGLSLFDMTTDAVVAYSMLINGREMQGYILLGTILANLLIQLMFVVFQNRNRSWSALLRDTLSVVTFTRAGVLAKRVAHGDEWDGNGLNPHMEYSVFKAAEVLVEGVPACVLQIYSFMMDDGAGVGFSIFCTAMCAGFVVASMTFDDDVDPHRRRMEPSFYGLFKNSASKRTAAFLFLMISSAFYLLIRCTFVCLLVLIEGDFTVLLYFAVDIGIYMIFKVARGDFTYWLPLYGKAMACLTFMIRVGLKFMVDFTGLVALRHPKDFGSAIWTVTIVINTIVPFVALQFLPIDENISISQIRGALLFMYFMWASTAAGFLSFVNKDLYRTFFDLRTSKVYIMNKFLFDSDKEEQKANIVFSNRNLWSDIRPLVQVYFHDSWDIWMQDPPTFFDARFKKMVDGDLIPDEWKMTVNRSNTSSFLDLTSGGHRLPTERGWAKMMRHSS</sequence>
<feature type="compositionally biased region" description="Polar residues" evidence="1">
    <location>
        <begin position="683"/>
        <end position="696"/>
    </location>
</feature>
<feature type="region of interest" description="Disordered" evidence="1">
    <location>
        <begin position="346"/>
        <end position="367"/>
    </location>
</feature>
<keyword evidence="2" id="KW-0812">Transmembrane</keyword>
<proteinExistence type="predicted"/>
<feature type="compositionally biased region" description="Pro residues" evidence="1">
    <location>
        <begin position="1"/>
        <end position="27"/>
    </location>
</feature>
<feature type="transmembrane region" description="Helical" evidence="2">
    <location>
        <begin position="1705"/>
        <end position="1725"/>
    </location>
</feature>
<evidence type="ECO:0000256" key="2">
    <source>
        <dbReference type="SAM" id="Phobius"/>
    </source>
</evidence>
<keyword evidence="2" id="KW-1133">Transmembrane helix</keyword>
<dbReference type="Gene3D" id="3.30.530.20">
    <property type="match status" value="3"/>
</dbReference>
<comment type="caution">
    <text evidence="3">The sequence shown here is derived from an EMBL/GenBank/DDBJ whole genome shotgun (WGS) entry which is preliminary data.</text>
</comment>
<feature type="compositionally biased region" description="Basic and acidic residues" evidence="1">
    <location>
        <begin position="64"/>
        <end position="83"/>
    </location>
</feature>
<evidence type="ECO:0000256" key="1">
    <source>
        <dbReference type="SAM" id="MobiDB-lite"/>
    </source>
</evidence>
<feature type="region of interest" description="Disordered" evidence="1">
    <location>
        <begin position="664"/>
        <end position="696"/>
    </location>
</feature>
<evidence type="ECO:0000313" key="4">
    <source>
        <dbReference type="Proteomes" id="UP001165060"/>
    </source>
</evidence>
<organism evidence="3 4">
    <name type="scientific">Tetraparma gracilis</name>
    <dbReference type="NCBI Taxonomy" id="2962635"/>
    <lineage>
        <taxon>Eukaryota</taxon>
        <taxon>Sar</taxon>
        <taxon>Stramenopiles</taxon>
        <taxon>Ochrophyta</taxon>
        <taxon>Bolidophyceae</taxon>
        <taxon>Parmales</taxon>
        <taxon>Triparmaceae</taxon>
        <taxon>Tetraparma</taxon>
    </lineage>
</organism>
<feature type="compositionally biased region" description="Low complexity" evidence="1">
    <location>
        <begin position="240"/>
        <end position="249"/>
    </location>
</feature>
<keyword evidence="2" id="KW-0472">Membrane</keyword>
<protein>
    <submittedName>
        <fullName evidence="3">Uncharacterized protein</fullName>
    </submittedName>
</protein>
<dbReference type="Proteomes" id="UP001165060">
    <property type="component" value="Unassembled WGS sequence"/>
</dbReference>